<keyword evidence="2" id="KW-1185">Reference proteome</keyword>
<gene>
    <name evidence="1" type="ORF">HMPREF0645_1265</name>
</gene>
<evidence type="ECO:0000313" key="1">
    <source>
        <dbReference type="EMBL" id="EFA44318.1"/>
    </source>
</evidence>
<proteinExistence type="predicted"/>
<accession>D1PWD0</accession>
<dbReference type="AlphaFoldDB" id="D1PWD0"/>
<dbReference type="HOGENOM" id="CLU_209569_0_0_10"/>
<protein>
    <submittedName>
        <fullName evidence="1">Uncharacterized protein</fullName>
    </submittedName>
</protein>
<sequence length="43" mass="5305">MRKIESANRNFYREFVAFCQYKGKILNVLVKRRQVEFALFFFP</sequence>
<dbReference type="eggNOG" id="COG3772">
    <property type="taxonomic scope" value="Bacteria"/>
</dbReference>
<name>D1PWD0_9BACT</name>
<organism evidence="1 2">
    <name type="scientific">Hallella bergensis DSM 17361</name>
    <dbReference type="NCBI Taxonomy" id="585502"/>
    <lineage>
        <taxon>Bacteria</taxon>
        <taxon>Pseudomonadati</taxon>
        <taxon>Bacteroidota</taxon>
        <taxon>Bacteroidia</taxon>
        <taxon>Bacteroidales</taxon>
        <taxon>Prevotellaceae</taxon>
        <taxon>Hallella</taxon>
    </lineage>
</organism>
<comment type="caution">
    <text evidence="1">The sequence shown here is derived from an EMBL/GenBank/DDBJ whole genome shotgun (WGS) entry which is preliminary data.</text>
</comment>
<dbReference type="EMBL" id="ACKS01000055">
    <property type="protein sequence ID" value="EFA44318.1"/>
    <property type="molecule type" value="Genomic_DNA"/>
</dbReference>
<dbReference type="Proteomes" id="UP000003160">
    <property type="component" value="Unassembled WGS sequence"/>
</dbReference>
<reference evidence="1 2" key="1">
    <citation type="submission" date="2009-10" db="EMBL/GenBank/DDBJ databases">
        <authorList>
            <person name="Qin X."/>
            <person name="Bachman B."/>
            <person name="Battles P."/>
            <person name="Bell A."/>
            <person name="Bess C."/>
            <person name="Bickham C."/>
            <person name="Chaboub L."/>
            <person name="Chen D."/>
            <person name="Coyle M."/>
            <person name="Deiros D.R."/>
            <person name="Dinh H."/>
            <person name="Forbes L."/>
            <person name="Fowler G."/>
            <person name="Francisco L."/>
            <person name="Fu Q."/>
            <person name="Gubbala S."/>
            <person name="Hale W."/>
            <person name="Han Y."/>
            <person name="Hemphill L."/>
            <person name="Highlander S.K."/>
            <person name="Hirani K."/>
            <person name="Hogues M."/>
            <person name="Jackson L."/>
            <person name="Jakkamsetti A."/>
            <person name="Javaid M."/>
            <person name="Jiang H."/>
            <person name="Korchina V."/>
            <person name="Kovar C."/>
            <person name="Lara F."/>
            <person name="Lee S."/>
            <person name="Mata R."/>
            <person name="Mathew T."/>
            <person name="Moen C."/>
            <person name="Morales K."/>
            <person name="Munidasa M."/>
            <person name="Nazareth L."/>
            <person name="Ngo R."/>
            <person name="Nguyen L."/>
            <person name="Okwuonu G."/>
            <person name="Ongeri F."/>
            <person name="Patil S."/>
            <person name="Petrosino J."/>
            <person name="Pham C."/>
            <person name="Pham P."/>
            <person name="Pu L.-L."/>
            <person name="Puazo M."/>
            <person name="Raj R."/>
            <person name="Reid J."/>
            <person name="Rouhana J."/>
            <person name="Saada N."/>
            <person name="Shang Y."/>
            <person name="Simmons D."/>
            <person name="Thornton R."/>
            <person name="Warren J."/>
            <person name="Weissenberger G."/>
            <person name="Zhang J."/>
            <person name="Zhang L."/>
            <person name="Zhou C."/>
            <person name="Zhu D."/>
            <person name="Muzny D."/>
            <person name="Worley K."/>
            <person name="Gibbs R."/>
        </authorList>
    </citation>
    <scope>NUCLEOTIDE SEQUENCE [LARGE SCALE GENOMIC DNA]</scope>
    <source>
        <strain evidence="1 2">DSM 17361</strain>
    </source>
</reference>
<evidence type="ECO:0000313" key="2">
    <source>
        <dbReference type="Proteomes" id="UP000003160"/>
    </source>
</evidence>